<accession>A0A0E9TRW4</accession>
<protein>
    <submittedName>
        <fullName evidence="1">Uncharacterized protein</fullName>
    </submittedName>
</protein>
<proteinExistence type="predicted"/>
<dbReference type="EMBL" id="GBXM01052301">
    <property type="protein sequence ID" value="JAH56276.1"/>
    <property type="molecule type" value="Transcribed_RNA"/>
</dbReference>
<name>A0A0E9TRW4_ANGAN</name>
<reference evidence="1" key="1">
    <citation type="submission" date="2014-11" db="EMBL/GenBank/DDBJ databases">
        <authorList>
            <person name="Amaro Gonzalez C."/>
        </authorList>
    </citation>
    <scope>NUCLEOTIDE SEQUENCE</scope>
</reference>
<dbReference type="AlphaFoldDB" id="A0A0E9TRW4"/>
<evidence type="ECO:0000313" key="1">
    <source>
        <dbReference type="EMBL" id="JAH56276.1"/>
    </source>
</evidence>
<organism evidence="1">
    <name type="scientific">Anguilla anguilla</name>
    <name type="common">European freshwater eel</name>
    <name type="synonym">Muraena anguilla</name>
    <dbReference type="NCBI Taxonomy" id="7936"/>
    <lineage>
        <taxon>Eukaryota</taxon>
        <taxon>Metazoa</taxon>
        <taxon>Chordata</taxon>
        <taxon>Craniata</taxon>
        <taxon>Vertebrata</taxon>
        <taxon>Euteleostomi</taxon>
        <taxon>Actinopterygii</taxon>
        <taxon>Neopterygii</taxon>
        <taxon>Teleostei</taxon>
        <taxon>Anguilliformes</taxon>
        <taxon>Anguillidae</taxon>
        <taxon>Anguilla</taxon>
    </lineage>
</organism>
<reference evidence="1" key="2">
    <citation type="journal article" date="2015" name="Fish Shellfish Immunol.">
        <title>Early steps in the European eel (Anguilla anguilla)-Vibrio vulnificus interaction in the gills: Role of the RtxA13 toxin.</title>
        <authorList>
            <person name="Callol A."/>
            <person name="Pajuelo D."/>
            <person name="Ebbesson L."/>
            <person name="Teles M."/>
            <person name="MacKenzie S."/>
            <person name="Amaro C."/>
        </authorList>
    </citation>
    <scope>NUCLEOTIDE SEQUENCE</scope>
</reference>
<sequence length="59" mass="6759">MTGILQQCDIKIFNFLGYCQISHTSNHAVMATSYQLSSLFRSALTFLQSWVEVWKQSQA</sequence>